<dbReference type="InterPro" id="IPR000152">
    <property type="entry name" value="EGF-type_Asp/Asn_hydroxyl_site"/>
</dbReference>
<sequence>MSVHGKSVMVILCVLAVIGRLLVHAQVVSPDCGTPPSLIGGQIISQNTSHTVYACNTGLELQGDDTIQCNALLSEWEICPYPIRPVNGWVDYHFGFLVNGEIAYYYCDNGYILRGYSWRICTFDRGWIGSDPLCVDAGIGGKCYRVFTTCKTWENARQTCKLNNGRLFKIANADDYGLAQTISENINTDKVGGTCTNGIWIGANLTDGIYTWEDGSVAQGGIYDLRYKYPLYTGEGCIGMLRYIFDGYFMYDTSCDELQEFICQNQRLGESCVNTSECNANNSICSGGVCDCRGGYYKDTNIDTCIAKGGTGSQCTTSGDCVTKGALCLNSYCSCMTGFYDHDSDTCDAIIINKQYIYKDVFSFKKPILRMDRYANTHGINGLVVKRIAANSQLRNYAMDCVDWFISNKHKKEEYHKIMSMLPECPCSLEKAEQDPLARGERTTNDKTICIELLPTFRAGLYGKACCYERSSGQWTDEIPFAGGLYAFHPDLSPQQHKLHDQLPKDVCCSKSSYCQLYYDLRPIGECYRKTWFDFAVSWGDPHVLTLDGKKFIFNGLGEYTLLKHNVEGNTFDLQARTERAVTVNNTVTDATIYTAFAAKDSSGSSVHVELNTKRNGIILYVNNIDRTADQANDSFTLHAENNTFIVVKHRDGKNKTNLEIDFVKSGVSLSIFTGNGMLTLKTTVNASLKGKVRGLFGEIDGLNSAFWYSDKKNHSNYHNSSFTPRFLDSVSVEIIKAASETCRGDQDLACIFDQVFTENENISRQTHETTNDAKEAMTEINRGVPKLVTCGRLDVWIGEEAECQLRFGSDVTDIEVLGTMKNSVFVNQTTGILRYKHIPGQPGDILRLIVKAEDGGISPVANIPITVCTGCSGHGLCINETEMRGSQTLLFQYNKCLCNAQYTGLDCELDIDGCVGQPCSIGRSCSDVPAEFHMEDEPGFTCSRCPDGYIDDGARCQDIDECADTNSCEQICINTEGSFICSCKSGYRAESSDLKKCVDINECDEATHNCSHICENTNGEFQCKCHPGYKLDDTRTEYCSNDCSATSGCTTNKKNESICFCENDIDECKSNVCPQDCTNSVGSYSCKCFAGYRLQGLKECKECDPPYFGTNCKDTCNCSSLGTTECHQVKGCVCEYGWQGERCDIDVNECDNHISPCSDAYQTCVNIPGSFLCECLMGFKDSGSSHCEDVDECTNPLLNGCGQDMLCSNTEGGYICDCMEGFVQSNEGCKDVDECNLGISGCQQMCENFPGRFNCYCYYGYTLAEDRQSCLEDINECDNETLNECQPEGNCINVPGSYNCECSPGFKLSNDGRHCEGCNCSEGWAGDECDIDLDECDNEDMCPTTFECVNTMGSFLCQCHSGYVRTEDRCEDVNECDHDNVCEQGTFGANCNSVCNCEVKNTKTCENDVGTCSCKQGWTGGNCTKDVDECLLNTHTCSENSSCRNKDGGFSCDCHTGFQKAGDGLCTTCDRNNFGDKCRQHCECFEDETQDACNHVDGRCRCKAGYERKNESGTCNRCTNNTYGFDCANICECNITNSIKGSQSCDEKNGTCFCNKFWDGIACNVDVNECKDRTICGDDPLKGCHNTEGKYLCDCKRGYTLDDNKCVKDNMVAVTLTAILYITFDETMNLDISATYRQYERKLTDSLLSYMKRFTVFPLEIVIHDIWKGSLHVNFTVIVNATSGEEDKIQESLVYTNDECKFYQSLFGNCNIGYKCCVEEERIYCCETTRNDSDDNIAARINMK</sequence>
<evidence type="ECO:0000256" key="7">
    <source>
        <dbReference type="SAM" id="SignalP"/>
    </source>
</evidence>
<dbReference type="SMART" id="SM00723">
    <property type="entry name" value="AMOP"/>
    <property type="match status" value="1"/>
</dbReference>
<feature type="domain" description="AMOP" evidence="10">
    <location>
        <begin position="393"/>
        <end position="522"/>
    </location>
</feature>
<dbReference type="InterPro" id="IPR016187">
    <property type="entry name" value="CTDL_fold"/>
</dbReference>
<feature type="chain" id="PRO_5045543911" evidence="7">
    <location>
        <begin position="26"/>
        <end position="1745"/>
    </location>
</feature>
<evidence type="ECO:0000256" key="2">
    <source>
        <dbReference type="ARBA" id="ARBA00022729"/>
    </source>
</evidence>
<comment type="caution">
    <text evidence="5">Lacks conserved residue(s) required for the propagation of feature annotation.</text>
</comment>
<organism evidence="13 14">
    <name type="scientific">Mya arenaria</name>
    <name type="common">Soft-shell clam</name>
    <dbReference type="NCBI Taxonomy" id="6604"/>
    <lineage>
        <taxon>Eukaryota</taxon>
        <taxon>Metazoa</taxon>
        <taxon>Spiralia</taxon>
        <taxon>Lophotrochozoa</taxon>
        <taxon>Mollusca</taxon>
        <taxon>Bivalvia</taxon>
        <taxon>Autobranchia</taxon>
        <taxon>Heteroconchia</taxon>
        <taxon>Euheterodonta</taxon>
        <taxon>Imparidentia</taxon>
        <taxon>Neoheterodontei</taxon>
        <taxon>Myida</taxon>
        <taxon>Myoidea</taxon>
        <taxon>Myidae</taxon>
        <taxon>Mya</taxon>
    </lineage>
</organism>
<dbReference type="PANTHER" id="PTHR24050:SF27">
    <property type="entry name" value="FIBRILLIN-1"/>
    <property type="match status" value="1"/>
</dbReference>
<dbReference type="InterPro" id="IPR016186">
    <property type="entry name" value="C-type_lectin-like/link_sf"/>
</dbReference>
<evidence type="ECO:0000259" key="9">
    <source>
        <dbReference type="PROSITE" id="PS50041"/>
    </source>
</evidence>
<dbReference type="InterPro" id="IPR000742">
    <property type="entry name" value="EGF"/>
</dbReference>
<evidence type="ECO:0000256" key="1">
    <source>
        <dbReference type="ARBA" id="ARBA00022536"/>
    </source>
</evidence>
<feature type="domain" description="C-type lectin" evidence="9">
    <location>
        <begin position="139"/>
        <end position="264"/>
    </location>
</feature>
<dbReference type="SUPFAM" id="SSF56436">
    <property type="entry name" value="C-type lectin-like"/>
    <property type="match status" value="1"/>
</dbReference>
<dbReference type="InterPro" id="IPR000436">
    <property type="entry name" value="Sushi_SCR_CCP_dom"/>
</dbReference>
<dbReference type="PROSITE" id="PS50923">
    <property type="entry name" value="SUSHI"/>
    <property type="match status" value="1"/>
</dbReference>
<dbReference type="InterPro" id="IPR001881">
    <property type="entry name" value="EGF-like_Ca-bd_dom"/>
</dbReference>
<accession>A0ABY7EBY6</accession>
<dbReference type="PROSITE" id="PS01186">
    <property type="entry name" value="EGF_2"/>
    <property type="match status" value="8"/>
</dbReference>
<feature type="domain" description="EGF-like" evidence="8">
    <location>
        <begin position="959"/>
        <end position="994"/>
    </location>
</feature>
<evidence type="ECO:0000259" key="12">
    <source>
        <dbReference type="PROSITE" id="PS51233"/>
    </source>
</evidence>
<dbReference type="Proteomes" id="UP001164746">
    <property type="component" value="Chromosome 6"/>
</dbReference>
<feature type="domain" description="EGF-like" evidence="8">
    <location>
        <begin position="1274"/>
        <end position="1317"/>
    </location>
</feature>
<dbReference type="EMBL" id="CP111017">
    <property type="protein sequence ID" value="WAR07528.1"/>
    <property type="molecule type" value="Genomic_DNA"/>
</dbReference>
<proteinExistence type="predicted"/>
<feature type="domain" description="EGF-like" evidence="8">
    <location>
        <begin position="1000"/>
        <end position="1041"/>
    </location>
</feature>
<dbReference type="SUPFAM" id="SSF57535">
    <property type="entry name" value="Complement control module/SCR domain"/>
    <property type="match status" value="1"/>
</dbReference>
<keyword evidence="4 5" id="KW-1015">Disulfide bond</keyword>
<keyword evidence="3" id="KW-0677">Repeat</keyword>
<feature type="domain" description="Sushi" evidence="11">
    <location>
        <begin position="77"/>
        <end position="136"/>
    </location>
</feature>
<dbReference type="SUPFAM" id="SSF57184">
    <property type="entry name" value="Growth factor receptor domain"/>
    <property type="match status" value="3"/>
</dbReference>
<dbReference type="SMART" id="SM00179">
    <property type="entry name" value="EGF_CA"/>
    <property type="match status" value="12"/>
</dbReference>
<dbReference type="PROSITE" id="PS50041">
    <property type="entry name" value="C_TYPE_LECTIN_2"/>
    <property type="match status" value="1"/>
</dbReference>
<keyword evidence="2 7" id="KW-0732">Signal</keyword>
<protein>
    <submittedName>
        <fullName evidence="13">MLP-like protein</fullName>
    </submittedName>
</protein>
<evidence type="ECO:0000256" key="4">
    <source>
        <dbReference type="ARBA" id="ARBA00023157"/>
    </source>
</evidence>
<dbReference type="InterPro" id="IPR052235">
    <property type="entry name" value="Nephronectin_domain"/>
</dbReference>
<feature type="domain" description="EGF-like" evidence="8">
    <location>
        <begin position="1427"/>
        <end position="1468"/>
    </location>
</feature>
<feature type="domain" description="EGF-like" evidence="8">
    <location>
        <begin position="1190"/>
        <end position="1231"/>
    </location>
</feature>
<dbReference type="SMART" id="SM00034">
    <property type="entry name" value="CLECT"/>
    <property type="match status" value="1"/>
</dbReference>
<dbReference type="Gene3D" id="3.10.100.10">
    <property type="entry name" value="Mannose-Binding Protein A, subunit A"/>
    <property type="match status" value="1"/>
</dbReference>
<dbReference type="SMART" id="SM00181">
    <property type="entry name" value="EGF"/>
    <property type="match status" value="15"/>
</dbReference>
<evidence type="ECO:0000259" key="8">
    <source>
        <dbReference type="PROSITE" id="PS50026"/>
    </source>
</evidence>
<evidence type="ECO:0000313" key="14">
    <source>
        <dbReference type="Proteomes" id="UP001164746"/>
    </source>
</evidence>
<keyword evidence="14" id="KW-1185">Reference proteome</keyword>
<dbReference type="Pfam" id="PF07645">
    <property type="entry name" value="EGF_CA"/>
    <property type="match status" value="10"/>
</dbReference>
<evidence type="ECO:0000259" key="10">
    <source>
        <dbReference type="PROSITE" id="PS50856"/>
    </source>
</evidence>
<feature type="domain" description="EGF-like" evidence="8">
    <location>
        <begin position="1333"/>
        <end position="1372"/>
    </location>
</feature>
<dbReference type="InterPro" id="IPR001304">
    <property type="entry name" value="C-type_lectin-like"/>
</dbReference>
<feature type="domain" description="VWFD" evidence="12">
    <location>
        <begin position="534"/>
        <end position="744"/>
    </location>
</feature>
<gene>
    <name evidence="13" type="ORF">MAR_017486</name>
</gene>
<dbReference type="InterPro" id="IPR009030">
    <property type="entry name" value="Growth_fac_rcpt_cys_sf"/>
</dbReference>
<evidence type="ECO:0000256" key="3">
    <source>
        <dbReference type="ARBA" id="ARBA00022737"/>
    </source>
</evidence>
<feature type="domain" description="EGF-like" evidence="8">
    <location>
        <begin position="1147"/>
        <end position="1189"/>
    </location>
</feature>
<dbReference type="SMART" id="SM00032">
    <property type="entry name" value="CCP"/>
    <property type="match status" value="1"/>
</dbReference>
<feature type="domain" description="EGF-like" evidence="8">
    <location>
        <begin position="1065"/>
        <end position="1102"/>
    </location>
</feature>
<dbReference type="PROSITE" id="PS50856">
    <property type="entry name" value="AMOP"/>
    <property type="match status" value="1"/>
</dbReference>
<dbReference type="CDD" id="cd00033">
    <property type="entry name" value="CCP"/>
    <property type="match status" value="1"/>
</dbReference>
<evidence type="ECO:0000256" key="6">
    <source>
        <dbReference type="PROSITE-ProRule" id="PRU00302"/>
    </source>
</evidence>
<dbReference type="SUPFAM" id="SSF57196">
    <property type="entry name" value="EGF/Laminin"/>
    <property type="match status" value="3"/>
</dbReference>
<evidence type="ECO:0000259" key="11">
    <source>
        <dbReference type="PROSITE" id="PS50923"/>
    </source>
</evidence>
<dbReference type="InterPro" id="IPR049883">
    <property type="entry name" value="NOTCH1_EGF-like"/>
</dbReference>
<feature type="disulfide bond" evidence="5">
    <location>
        <begin position="963"/>
        <end position="973"/>
    </location>
</feature>
<dbReference type="Gene3D" id="2.170.300.10">
    <property type="entry name" value="Tie2 ligand-binding domain superfamily"/>
    <property type="match status" value="1"/>
</dbReference>
<dbReference type="InterPro" id="IPR035976">
    <property type="entry name" value="Sushi/SCR/CCP_sf"/>
</dbReference>
<dbReference type="PROSITE" id="PS50026">
    <property type="entry name" value="EGF_3"/>
    <property type="match status" value="8"/>
</dbReference>
<dbReference type="PANTHER" id="PTHR24050">
    <property type="entry name" value="PA14 DOMAIN-CONTAINING PROTEIN"/>
    <property type="match status" value="1"/>
</dbReference>
<dbReference type="InterPro" id="IPR001846">
    <property type="entry name" value="VWF_type-D"/>
</dbReference>
<feature type="signal peptide" evidence="7">
    <location>
        <begin position="1"/>
        <end position="25"/>
    </location>
</feature>
<keyword evidence="1 5" id="KW-0245">EGF-like domain</keyword>
<reference evidence="13" key="1">
    <citation type="submission" date="2022-11" db="EMBL/GenBank/DDBJ databases">
        <title>Centuries of genome instability and evolution in soft-shell clam transmissible cancer (bioRxiv).</title>
        <authorList>
            <person name="Hart S.F.M."/>
            <person name="Yonemitsu M.A."/>
            <person name="Giersch R.M."/>
            <person name="Beal B.F."/>
            <person name="Arriagada G."/>
            <person name="Davis B.W."/>
            <person name="Ostrander E.A."/>
            <person name="Goff S.P."/>
            <person name="Metzger M.J."/>
        </authorList>
    </citation>
    <scope>NUCLEOTIDE SEQUENCE</scope>
    <source>
        <strain evidence="13">MELC-2E11</strain>
        <tissue evidence="13">Siphon/mantle</tissue>
    </source>
</reference>
<dbReference type="InterPro" id="IPR005533">
    <property type="entry name" value="AMOP_dom"/>
</dbReference>
<evidence type="ECO:0000313" key="13">
    <source>
        <dbReference type="EMBL" id="WAR07528.1"/>
    </source>
</evidence>
<dbReference type="CDD" id="cd00054">
    <property type="entry name" value="EGF_CA"/>
    <property type="match status" value="7"/>
</dbReference>
<dbReference type="PROSITE" id="PS01187">
    <property type="entry name" value="EGF_CA"/>
    <property type="match status" value="5"/>
</dbReference>
<evidence type="ECO:0000256" key="5">
    <source>
        <dbReference type="PROSITE-ProRule" id="PRU00076"/>
    </source>
</evidence>
<dbReference type="PROSITE" id="PS51233">
    <property type="entry name" value="VWFD"/>
    <property type="match status" value="1"/>
</dbReference>
<dbReference type="PROSITE" id="PS00010">
    <property type="entry name" value="ASX_HYDROXYL"/>
    <property type="match status" value="8"/>
</dbReference>
<dbReference type="CDD" id="cd00037">
    <property type="entry name" value="CLECT"/>
    <property type="match status" value="1"/>
</dbReference>
<keyword evidence="6" id="KW-0768">Sushi</keyword>
<name>A0ABY7EBY6_MYAAR</name>
<dbReference type="Gene3D" id="2.10.25.10">
    <property type="entry name" value="Laminin"/>
    <property type="match status" value="10"/>
</dbReference>
<feature type="disulfide bond" evidence="6">
    <location>
        <begin position="107"/>
        <end position="134"/>
    </location>
</feature>
<dbReference type="InterPro" id="IPR018097">
    <property type="entry name" value="EGF_Ca-bd_CS"/>
</dbReference>